<sequence>MKSAFAAWEGRTLNVPQAVSLLVRLVEGEDSWEALDTLQIGQGTSTEIEGEIKPKSSVIHMVLKAMAKDMCTSSLCHNEFRRP</sequence>
<evidence type="ECO:0000313" key="1">
    <source>
        <dbReference type="EMBL" id="GFY25581.1"/>
    </source>
</evidence>
<dbReference type="Proteomes" id="UP000887159">
    <property type="component" value="Unassembled WGS sequence"/>
</dbReference>
<name>A0A8X6W093_TRICX</name>
<dbReference type="AlphaFoldDB" id="A0A8X6W093"/>
<organism evidence="1 2">
    <name type="scientific">Trichonephila clavipes</name>
    <name type="common">Golden silk orbweaver</name>
    <name type="synonym">Nephila clavipes</name>
    <dbReference type="NCBI Taxonomy" id="2585209"/>
    <lineage>
        <taxon>Eukaryota</taxon>
        <taxon>Metazoa</taxon>
        <taxon>Ecdysozoa</taxon>
        <taxon>Arthropoda</taxon>
        <taxon>Chelicerata</taxon>
        <taxon>Arachnida</taxon>
        <taxon>Araneae</taxon>
        <taxon>Araneomorphae</taxon>
        <taxon>Entelegynae</taxon>
        <taxon>Araneoidea</taxon>
        <taxon>Nephilidae</taxon>
        <taxon>Trichonephila</taxon>
    </lineage>
</organism>
<evidence type="ECO:0000313" key="2">
    <source>
        <dbReference type="Proteomes" id="UP000887159"/>
    </source>
</evidence>
<proteinExistence type="predicted"/>
<keyword evidence="2" id="KW-1185">Reference proteome</keyword>
<reference evidence="1" key="1">
    <citation type="submission" date="2020-08" db="EMBL/GenBank/DDBJ databases">
        <title>Multicomponent nature underlies the extraordinary mechanical properties of spider dragline silk.</title>
        <authorList>
            <person name="Kono N."/>
            <person name="Nakamura H."/>
            <person name="Mori M."/>
            <person name="Yoshida Y."/>
            <person name="Ohtoshi R."/>
            <person name="Malay A.D."/>
            <person name="Moran D.A.P."/>
            <person name="Tomita M."/>
            <person name="Numata K."/>
            <person name="Arakawa K."/>
        </authorList>
    </citation>
    <scope>NUCLEOTIDE SEQUENCE</scope>
</reference>
<accession>A0A8X6W093</accession>
<dbReference type="EMBL" id="BMAU01021371">
    <property type="protein sequence ID" value="GFY25581.1"/>
    <property type="molecule type" value="Genomic_DNA"/>
</dbReference>
<protein>
    <submittedName>
        <fullName evidence="1">Uncharacterized protein</fullName>
    </submittedName>
</protein>
<comment type="caution">
    <text evidence="1">The sequence shown here is derived from an EMBL/GenBank/DDBJ whole genome shotgun (WGS) entry which is preliminary data.</text>
</comment>
<gene>
    <name evidence="1" type="ORF">TNCV_2487011</name>
</gene>